<proteinExistence type="predicted"/>
<dbReference type="Proteomes" id="UP000530234">
    <property type="component" value="Unassembled WGS sequence"/>
</dbReference>
<dbReference type="SUPFAM" id="SSF53474">
    <property type="entry name" value="alpha/beta-Hydrolases"/>
    <property type="match status" value="1"/>
</dbReference>
<dbReference type="AlphaFoldDB" id="A0A7W3T3H9"/>
<dbReference type="PRINTS" id="PR00111">
    <property type="entry name" value="ABHYDROLASE"/>
</dbReference>
<dbReference type="Gene3D" id="3.40.50.1820">
    <property type="entry name" value="alpha/beta hydrolase"/>
    <property type="match status" value="1"/>
</dbReference>
<dbReference type="PANTHER" id="PTHR43798">
    <property type="entry name" value="MONOACYLGLYCEROL LIPASE"/>
    <property type="match status" value="1"/>
</dbReference>
<comment type="caution">
    <text evidence="3">The sequence shown here is derived from an EMBL/GenBank/DDBJ whole genome shotgun (WGS) entry which is preliminary data.</text>
</comment>
<keyword evidence="4" id="KW-1185">Reference proteome</keyword>
<dbReference type="EMBL" id="VKHS01000233">
    <property type="protein sequence ID" value="MBB0230176.1"/>
    <property type="molecule type" value="Genomic_DNA"/>
</dbReference>
<accession>A0A7W3T3H9</accession>
<dbReference type="PANTHER" id="PTHR43798:SF31">
    <property type="entry name" value="AB HYDROLASE SUPERFAMILY PROTEIN YCLE"/>
    <property type="match status" value="1"/>
</dbReference>
<evidence type="ECO:0000256" key="1">
    <source>
        <dbReference type="ARBA" id="ARBA00022801"/>
    </source>
</evidence>
<dbReference type="InterPro" id="IPR029058">
    <property type="entry name" value="AB_hydrolase_fold"/>
</dbReference>
<dbReference type="GO" id="GO:0016787">
    <property type="term" value="F:hydrolase activity"/>
    <property type="evidence" value="ECO:0007669"/>
    <property type="project" value="UniProtKB-KW"/>
</dbReference>
<protein>
    <submittedName>
        <fullName evidence="3">Alpha/beta fold hydrolase</fullName>
    </submittedName>
</protein>
<evidence type="ECO:0000259" key="2">
    <source>
        <dbReference type="Pfam" id="PF00561"/>
    </source>
</evidence>
<name>A0A7W3T3H9_9ACTN</name>
<dbReference type="InterPro" id="IPR000639">
    <property type="entry name" value="Epox_hydrolase-like"/>
</dbReference>
<reference evidence="4" key="1">
    <citation type="submission" date="2019-10" db="EMBL/GenBank/DDBJ databases">
        <title>Streptomyces sp. nov., a novel actinobacterium isolated from alkaline environment.</title>
        <authorList>
            <person name="Golinska P."/>
        </authorList>
    </citation>
    <scope>NUCLEOTIDE SEQUENCE [LARGE SCALE GENOMIC DNA]</scope>
    <source>
        <strain evidence="4">DSM 42108</strain>
    </source>
</reference>
<gene>
    <name evidence="3" type="ORF">FOE67_11805</name>
</gene>
<dbReference type="PRINTS" id="PR00412">
    <property type="entry name" value="EPOXHYDRLASE"/>
</dbReference>
<dbReference type="RefSeq" id="WP_182663386.1">
    <property type="nucleotide sequence ID" value="NZ_VKHS01000233.1"/>
</dbReference>
<dbReference type="InterPro" id="IPR000073">
    <property type="entry name" value="AB_hydrolase_1"/>
</dbReference>
<keyword evidence="1 3" id="KW-0378">Hydrolase</keyword>
<sequence length="302" mass="32421">MARILCGDTEFGYDEAGGGEPAVVLIHAGLADRRMWAHQLRSLAADHRVIRYDCRGHGETAAGGEPRPHHEDLLALMDALEVPRAALIGCSMGGSYAVEAALAAPDRVTALALISPGLSGRPWPEDMLLEAAERVHARIPVERREVYRAGGTTEHLLVDALATAEAHIEWMVAGPRRDLSALPHEARELAVQMYREHLERLWSGEEPPREEVLPDPLPGTRLDRVVAPTLVINGLDDVPAVQEVAAEVAAGIPGARRIDLPDTGHLAPLEHPAEVTDILRAFLASASTVPTREDPGTPAAPA</sequence>
<evidence type="ECO:0000313" key="4">
    <source>
        <dbReference type="Proteomes" id="UP000530234"/>
    </source>
</evidence>
<dbReference type="InterPro" id="IPR050266">
    <property type="entry name" value="AB_hydrolase_sf"/>
</dbReference>
<feature type="domain" description="AB hydrolase-1" evidence="2">
    <location>
        <begin position="21"/>
        <end position="272"/>
    </location>
</feature>
<dbReference type="Pfam" id="PF00561">
    <property type="entry name" value="Abhydrolase_1"/>
    <property type="match status" value="1"/>
</dbReference>
<evidence type="ECO:0000313" key="3">
    <source>
        <dbReference type="EMBL" id="MBB0230176.1"/>
    </source>
</evidence>
<organism evidence="3 4">
    <name type="scientific">Streptomyces calidiresistens</name>
    <dbReference type="NCBI Taxonomy" id="1485586"/>
    <lineage>
        <taxon>Bacteria</taxon>
        <taxon>Bacillati</taxon>
        <taxon>Actinomycetota</taxon>
        <taxon>Actinomycetes</taxon>
        <taxon>Kitasatosporales</taxon>
        <taxon>Streptomycetaceae</taxon>
        <taxon>Streptomyces</taxon>
    </lineage>
</organism>
<dbReference type="GO" id="GO:0016020">
    <property type="term" value="C:membrane"/>
    <property type="evidence" value="ECO:0007669"/>
    <property type="project" value="TreeGrafter"/>
</dbReference>